<accession>A0ABT1U0A4</accession>
<feature type="transmembrane region" description="Helical" evidence="1">
    <location>
        <begin position="268"/>
        <end position="288"/>
    </location>
</feature>
<gene>
    <name evidence="3" type="primary">pepA</name>
    <name evidence="3" type="ORF">NP596_02155</name>
</gene>
<protein>
    <submittedName>
        <fullName evidence="3">Flocculation-associated PEP-CTERM protein PepA</fullName>
    </submittedName>
</protein>
<evidence type="ECO:0000256" key="1">
    <source>
        <dbReference type="SAM" id="Phobius"/>
    </source>
</evidence>
<evidence type="ECO:0000256" key="2">
    <source>
        <dbReference type="SAM" id="SignalP"/>
    </source>
</evidence>
<evidence type="ECO:0000313" key="4">
    <source>
        <dbReference type="Proteomes" id="UP001524586"/>
    </source>
</evidence>
<keyword evidence="1" id="KW-0472">Membrane</keyword>
<dbReference type="Proteomes" id="UP001524586">
    <property type="component" value="Unassembled WGS sequence"/>
</dbReference>
<keyword evidence="1" id="KW-0812">Transmembrane</keyword>
<feature type="chain" id="PRO_5045720637" evidence="2">
    <location>
        <begin position="24"/>
        <end position="294"/>
    </location>
</feature>
<organism evidence="3 4">
    <name type="scientific">Methylomonas rivi</name>
    <dbReference type="NCBI Taxonomy" id="2952226"/>
    <lineage>
        <taxon>Bacteria</taxon>
        <taxon>Pseudomonadati</taxon>
        <taxon>Pseudomonadota</taxon>
        <taxon>Gammaproteobacteria</taxon>
        <taxon>Methylococcales</taxon>
        <taxon>Methylococcaceae</taxon>
        <taxon>Methylomonas</taxon>
    </lineage>
</organism>
<proteinExistence type="predicted"/>
<sequence>MNRFLIKNTLAKCVLLAAGSLIAGPAAFASNWVGTADYTVAPGASGDEANVGPFDTYDFGPGIGLVKPDTTVAVGNTFSGYFQTVVTSHIFEGTAINVGQLDVSGGNNFTGTGDGFELTVRSFFTGKYTTVSSAALDVEFTGGTAAIYFDSAPNYSFADDFGFADGAPILTGTITNGVGSIFSPSVLGVGFEQVELSFSGVFGGFNPNVFEPDTIDGGVASFFVKVKTPLTNTPIINQVLNGNNTVGGLSATNNTLFEMDGQMQLTAVPLPGAVWMFLAGMMGVFSVGRKKKAV</sequence>
<dbReference type="EMBL" id="JANIBK010000006">
    <property type="protein sequence ID" value="MCQ8127247.1"/>
    <property type="molecule type" value="Genomic_DNA"/>
</dbReference>
<comment type="caution">
    <text evidence="3">The sequence shown here is derived from an EMBL/GenBank/DDBJ whole genome shotgun (WGS) entry which is preliminary data.</text>
</comment>
<keyword evidence="2" id="KW-0732">Signal</keyword>
<dbReference type="NCBIfam" id="NF033554">
    <property type="entry name" value="floc_PepA"/>
    <property type="match status" value="1"/>
</dbReference>
<feature type="signal peptide" evidence="2">
    <location>
        <begin position="1"/>
        <end position="23"/>
    </location>
</feature>
<name>A0ABT1U0A4_9GAMM</name>
<reference evidence="3 4" key="1">
    <citation type="submission" date="2022-07" db="EMBL/GenBank/DDBJ databases">
        <title>Methylomonas rivi sp. nov., Methylomonas rosea sp. nov., Methylomonas aureus sp. nov. and Methylomonas subterranea sp. nov., four novel methanotrophs isolated from a freshwater creek and the deep terrestrial subsurface.</title>
        <authorList>
            <person name="Abin C."/>
            <person name="Sankaranarayanan K."/>
            <person name="Garner C."/>
            <person name="Sindelar R."/>
            <person name="Kotary K."/>
            <person name="Garner R."/>
            <person name="Barclay S."/>
            <person name="Lawson P."/>
            <person name="Krumholz L."/>
        </authorList>
    </citation>
    <scope>NUCLEOTIDE SEQUENCE [LARGE SCALE GENOMIC DNA]</scope>
    <source>
        <strain evidence="3 4">WSC-6</strain>
    </source>
</reference>
<keyword evidence="4" id="KW-1185">Reference proteome</keyword>
<evidence type="ECO:0000313" key="3">
    <source>
        <dbReference type="EMBL" id="MCQ8127247.1"/>
    </source>
</evidence>
<keyword evidence="1" id="KW-1133">Transmembrane helix</keyword>
<dbReference type="RefSeq" id="WP_256613563.1">
    <property type="nucleotide sequence ID" value="NZ_JANIBK010000006.1"/>
</dbReference>